<sequence>MLHIQCCCMLVSLQLLPIKGIMPKSMPKRDHAVLDGYGEQNFDATVHLTESLFFIYFTAYPCSMHFEILCQKGRRSSFPCLFKRPVTLFLVVWLACKVLMRIQIQLDVHPTIFSSFILCYVCVSVRMKLEFFIRFPD</sequence>
<protein>
    <submittedName>
        <fullName evidence="2">Uncharacterized protein</fullName>
    </submittedName>
</protein>
<proteinExistence type="predicted"/>
<name>A0AAN9N4D7_PHACN</name>
<feature type="chain" id="PRO_5042941063" evidence="1">
    <location>
        <begin position="21"/>
        <end position="137"/>
    </location>
</feature>
<keyword evidence="3" id="KW-1185">Reference proteome</keyword>
<dbReference type="Proteomes" id="UP001374584">
    <property type="component" value="Unassembled WGS sequence"/>
</dbReference>
<gene>
    <name evidence="2" type="ORF">VNO80_08456</name>
</gene>
<comment type="caution">
    <text evidence="2">The sequence shown here is derived from an EMBL/GenBank/DDBJ whole genome shotgun (WGS) entry which is preliminary data.</text>
</comment>
<accession>A0AAN9N4D7</accession>
<reference evidence="2 3" key="1">
    <citation type="submission" date="2024-01" db="EMBL/GenBank/DDBJ databases">
        <title>The genomes of 5 underutilized Papilionoideae crops provide insights into root nodulation and disease resistanc.</title>
        <authorList>
            <person name="Jiang F."/>
        </authorList>
    </citation>
    <scope>NUCLEOTIDE SEQUENCE [LARGE SCALE GENOMIC DNA]</scope>
    <source>
        <strain evidence="2">JINMINGXINNONG_FW02</strain>
        <tissue evidence="2">Leaves</tissue>
    </source>
</reference>
<evidence type="ECO:0000313" key="2">
    <source>
        <dbReference type="EMBL" id="KAK7366465.1"/>
    </source>
</evidence>
<evidence type="ECO:0000313" key="3">
    <source>
        <dbReference type="Proteomes" id="UP001374584"/>
    </source>
</evidence>
<feature type="signal peptide" evidence="1">
    <location>
        <begin position="1"/>
        <end position="20"/>
    </location>
</feature>
<dbReference type="EMBL" id="JAYMYR010000004">
    <property type="protein sequence ID" value="KAK7366465.1"/>
    <property type="molecule type" value="Genomic_DNA"/>
</dbReference>
<keyword evidence="1" id="KW-0732">Signal</keyword>
<evidence type="ECO:0000256" key="1">
    <source>
        <dbReference type="SAM" id="SignalP"/>
    </source>
</evidence>
<dbReference type="AlphaFoldDB" id="A0AAN9N4D7"/>
<organism evidence="2 3">
    <name type="scientific">Phaseolus coccineus</name>
    <name type="common">Scarlet runner bean</name>
    <name type="synonym">Phaseolus multiflorus</name>
    <dbReference type="NCBI Taxonomy" id="3886"/>
    <lineage>
        <taxon>Eukaryota</taxon>
        <taxon>Viridiplantae</taxon>
        <taxon>Streptophyta</taxon>
        <taxon>Embryophyta</taxon>
        <taxon>Tracheophyta</taxon>
        <taxon>Spermatophyta</taxon>
        <taxon>Magnoliopsida</taxon>
        <taxon>eudicotyledons</taxon>
        <taxon>Gunneridae</taxon>
        <taxon>Pentapetalae</taxon>
        <taxon>rosids</taxon>
        <taxon>fabids</taxon>
        <taxon>Fabales</taxon>
        <taxon>Fabaceae</taxon>
        <taxon>Papilionoideae</taxon>
        <taxon>50 kb inversion clade</taxon>
        <taxon>NPAAA clade</taxon>
        <taxon>indigoferoid/millettioid clade</taxon>
        <taxon>Phaseoleae</taxon>
        <taxon>Phaseolus</taxon>
    </lineage>
</organism>